<dbReference type="InterPro" id="IPR036185">
    <property type="entry name" value="DNA_heli_DnaB-like_N_sf"/>
</dbReference>
<evidence type="ECO:0000256" key="8">
    <source>
        <dbReference type="ARBA" id="ARBA00023125"/>
    </source>
</evidence>
<dbReference type="PANTHER" id="PTHR30153">
    <property type="entry name" value="REPLICATIVE DNA HELICASE DNAB"/>
    <property type="match status" value="1"/>
</dbReference>
<protein>
    <recommendedName>
        <fullName evidence="11 12">Replicative DNA helicase</fullName>
        <ecNumber evidence="11 12">5.6.2.3</ecNumber>
    </recommendedName>
</protein>
<dbReference type="Proteomes" id="UP000029389">
    <property type="component" value="Unassembled WGS sequence"/>
</dbReference>
<dbReference type="Pfam" id="PF03796">
    <property type="entry name" value="DnaB_C"/>
    <property type="match status" value="1"/>
</dbReference>
<dbReference type="EC" id="5.6.2.3" evidence="11 12"/>
<evidence type="ECO:0000313" key="16">
    <source>
        <dbReference type="Proteomes" id="UP000029389"/>
    </source>
</evidence>
<dbReference type="GO" id="GO:1990077">
    <property type="term" value="C:primosome complex"/>
    <property type="evidence" value="ECO:0007669"/>
    <property type="project" value="UniProtKB-UniRule"/>
</dbReference>
<comment type="function">
    <text evidence="12">The main replicative DNA helicase, it participates in initiation and elongation during chromosome replication. Travels ahead of the DNA replisome, separating dsDNA into templates for DNA synthesis. A processive ATP-dependent 5'-3' DNA helicase it has DNA-dependent ATPase activity.</text>
</comment>
<dbReference type="GO" id="GO:0006269">
    <property type="term" value="P:DNA replication, synthesis of primer"/>
    <property type="evidence" value="ECO:0007669"/>
    <property type="project" value="UniProtKB-UniRule"/>
</dbReference>
<evidence type="ECO:0000256" key="7">
    <source>
        <dbReference type="ARBA" id="ARBA00022840"/>
    </source>
</evidence>
<feature type="domain" description="SF4 helicase" evidence="13">
    <location>
        <begin position="165"/>
        <end position="434"/>
    </location>
</feature>
<accession>A0A090Z070</accession>
<dbReference type="Gene3D" id="3.40.50.300">
    <property type="entry name" value="P-loop containing nucleotide triphosphate hydrolases"/>
    <property type="match status" value="1"/>
</dbReference>
<dbReference type="InterPro" id="IPR016136">
    <property type="entry name" value="DNA_helicase_N/primase_C"/>
</dbReference>
<keyword evidence="4 12" id="KW-0547">Nucleotide-binding</keyword>
<keyword evidence="8 12" id="KW-0238">DNA-binding</keyword>
<keyword evidence="3 12" id="KW-0235">DNA replication</keyword>
<organism evidence="14 16">
    <name type="scientific">Bacillus clarus</name>
    <dbReference type="NCBI Taxonomy" id="2338372"/>
    <lineage>
        <taxon>Bacteria</taxon>
        <taxon>Bacillati</taxon>
        <taxon>Bacillota</taxon>
        <taxon>Bacilli</taxon>
        <taxon>Bacillales</taxon>
        <taxon>Bacillaceae</taxon>
        <taxon>Bacillus</taxon>
        <taxon>Bacillus cereus group</taxon>
    </lineage>
</organism>
<dbReference type="InterPro" id="IPR007692">
    <property type="entry name" value="DNA_helicase_DnaB"/>
</dbReference>
<comment type="caution">
    <text evidence="14">The sequence shown here is derived from an EMBL/GenBank/DDBJ whole genome shotgun (WGS) entry which is preliminary data.</text>
</comment>
<evidence type="ECO:0000256" key="1">
    <source>
        <dbReference type="ARBA" id="ARBA00008428"/>
    </source>
</evidence>
<keyword evidence="17" id="KW-1185">Reference proteome</keyword>
<evidence type="ECO:0000256" key="9">
    <source>
        <dbReference type="ARBA" id="ARBA00023235"/>
    </source>
</evidence>
<dbReference type="SUPFAM" id="SSF48024">
    <property type="entry name" value="N-terminal domain of DnaB helicase"/>
    <property type="match status" value="1"/>
</dbReference>
<dbReference type="InterPro" id="IPR007693">
    <property type="entry name" value="DNA_helicase_DnaB-like_N"/>
</dbReference>
<dbReference type="AlphaFoldDB" id="A0A090Z070"/>
<keyword evidence="2 12" id="KW-0639">Primosome</keyword>
<dbReference type="EMBL" id="QVOD01000077">
    <property type="protein sequence ID" value="RFT62159.1"/>
    <property type="molecule type" value="Genomic_DNA"/>
</dbReference>
<evidence type="ECO:0000259" key="13">
    <source>
        <dbReference type="PROSITE" id="PS51199"/>
    </source>
</evidence>
<evidence type="ECO:0000256" key="2">
    <source>
        <dbReference type="ARBA" id="ARBA00022515"/>
    </source>
</evidence>
<dbReference type="GO" id="GO:0005829">
    <property type="term" value="C:cytosol"/>
    <property type="evidence" value="ECO:0007669"/>
    <property type="project" value="TreeGrafter"/>
</dbReference>
<keyword evidence="5 12" id="KW-0378">Hydrolase</keyword>
<keyword evidence="6 12" id="KW-0347">Helicase</keyword>
<dbReference type="GO" id="GO:0003677">
    <property type="term" value="F:DNA binding"/>
    <property type="evidence" value="ECO:0007669"/>
    <property type="project" value="UniProtKB-UniRule"/>
</dbReference>
<dbReference type="SUPFAM" id="SSF52540">
    <property type="entry name" value="P-loop containing nucleoside triphosphate hydrolases"/>
    <property type="match status" value="1"/>
</dbReference>
<gene>
    <name evidence="14" type="primary">dnaB</name>
    <name evidence="15" type="ORF">D0U04_28830</name>
    <name evidence="14" type="ORF">DJ93_766</name>
</gene>
<evidence type="ECO:0000256" key="6">
    <source>
        <dbReference type="ARBA" id="ARBA00022806"/>
    </source>
</evidence>
<dbReference type="RefSeq" id="WP_042979372.1">
    <property type="nucleotide sequence ID" value="NZ_JMQC01000008.1"/>
</dbReference>
<dbReference type="GO" id="GO:0016787">
    <property type="term" value="F:hydrolase activity"/>
    <property type="evidence" value="ECO:0007669"/>
    <property type="project" value="UniProtKB-KW"/>
</dbReference>
<evidence type="ECO:0000313" key="17">
    <source>
        <dbReference type="Proteomes" id="UP000264294"/>
    </source>
</evidence>
<dbReference type="Gene3D" id="1.10.860.10">
    <property type="entry name" value="DNAb Helicase, Chain A"/>
    <property type="match status" value="1"/>
</dbReference>
<evidence type="ECO:0000256" key="10">
    <source>
        <dbReference type="ARBA" id="ARBA00048954"/>
    </source>
</evidence>
<evidence type="ECO:0000256" key="4">
    <source>
        <dbReference type="ARBA" id="ARBA00022741"/>
    </source>
</evidence>
<dbReference type="Pfam" id="PF00772">
    <property type="entry name" value="DnaB"/>
    <property type="match status" value="1"/>
</dbReference>
<keyword evidence="7 12" id="KW-0067">ATP-binding</keyword>
<dbReference type="FunFam" id="3.40.50.300:FF:000351">
    <property type="entry name" value="Replicative DNA helicase"/>
    <property type="match status" value="1"/>
</dbReference>
<dbReference type="Proteomes" id="UP000264294">
    <property type="component" value="Unassembled WGS sequence"/>
</dbReference>
<dbReference type="PANTHER" id="PTHR30153:SF2">
    <property type="entry name" value="REPLICATIVE DNA HELICASE"/>
    <property type="match status" value="1"/>
</dbReference>
<evidence type="ECO:0000256" key="3">
    <source>
        <dbReference type="ARBA" id="ARBA00022705"/>
    </source>
</evidence>
<dbReference type="EMBL" id="JMQC01000008">
    <property type="protein sequence ID" value="KFN04599.1"/>
    <property type="molecule type" value="Genomic_DNA"/>
</dbReference>
<comment type="similarity">
    <text evidence="1 12">Belongs to the helicase family. DnaB subfamily.</text>
</comment>
<sequence>MSNEIIRNVEAEQSILGSIITEGDLIKDCQLKPKQFSIPTHQVIFKVMRELEDAESPIDLVALVGKFEESFMNQIGGIVFFINLTEVVSTTKNFSYHEGLVIEAWKMRHAQEVAGNLYNRLQQDKDMSAISKSIDELSAIEETGYSDDFNLNETLVDLYKKMQIDVGDLTGINTGYDDLNRMTSGLQEGDLIIVGARPSMGKTAFVLNIAYHAANSNAATGVFSLEMGEEQLLKRMISSTGNVEATKLKNPKKLCNLKDWEKISQAMGLINDLPLEIYDKANVTMQEIYTKTRKLKRKYPDKKVLIAIDYLQLIVGDPKHRGNRMQEIGEISRKLKLMARELNVCVVALSQLSRAVESRQDKRPLLSDLRENGQIEQDADLIAFLYREDYYDAETENKNITEIILAKQRNGPVGVVELAFVKEFSKFVNLDRRLHQQQEVQ</sequence>
<dbReference type="GO" id="GO:0043139">
    <property type="term" value="F:5'-3' DNA helicase activity"/>
    <property type="evidence" value="ECO:0007669"/>
    <property type="project" value="UniProtKB-EC"/>
</dbReference>
<evidence type="ECO:0000313" key="14">
    <source>
        <dbReference type="EMBL" id="KFN04599.1"/>
    </source>
</evidence>
<evidence type="ECO:0000256" key="5">
    <source>
        <dbReference type="ARBA" id="ARBA00022801"/>
    </source>
</evidence>
<reference evidence="15 17" key="2">
    <citation type="submission" date="2018-08" db="EMBL/GenBank/DDBJ databases">
        <title>Bacillus clarus sp. nov. strain PS00077A.</title>
        <authorList>
            <person name="Mendez Acevedo M."/>
            <person name="Carroll L."/>
            <person name="Mukherjee M."/>
            <person name="Wiedmann M."/>
            <person name="Kovac J."/>
        </authorList>
    </citation>
    <scope>NUCLEOTIDE SEQUENCE [LARGE SCALE GENOMIC DNA]</scope>
    <source>
        <strain evidence="15 17">PS00077A</strain>
    </source>
</reference>
<keyword evidence="9" id="KW-0413">Isomerase</keyword>
<dbReference type="InterPro" id="IPR007694">
    <property type="entry name" value="DNA_helicase_DnaB-like_C"/>
</dbReference>
<name>A0A090Z070_9BACI</name>
<dbReference type="InterPro" id="IPR027417">
    <property type="entry name" value="P-loop_NTPase"/>
</dbReference>
<dbReference type="CDD" id="cd00984">
    <property type="entry name" value="DnaB_C"/>
    <property type="match status" value="1"/>
</dbReference>
<evidence type="ECO:0000256" key="11">
    <source>
        <dbReference type="NCBIfam" id="TIGR00665"/>
    </source>
</evidence>
<dbReference type="NCBIfam" id="NF005240">
    <property type="entry name" value="PRK06749.1"/>
    <property type="match status" value="1"/>
</dbReference>
<dbReference type="GO" id="GO:0005524">
    <property type="term" value="F:ATP binding"/>
    <property type="evidence" value="ECO:0007669"/>
    <property type="project" value="UniProtKB-UniRule"/>
</dbReference>
<evidence type="ECO:0000313" key="15">
    <source>
        <dbReference type="EMBL" id="RFT62159.1"/>
    </source>
</evidence>
<proteinExistence type="inferred from homology"/>
<reference evidence="14 16" key="1">
    <citation type="submission" date="2014-04" db="EMBL/GenBank/DDBJ databases">
        <authorList>
            <person name="Bishop-Lilly K.A."/>
            <person name="Broomall S.M."/>
            <person name="Chain P.S."/>
            <person name="Chertkov O."/>
            <person name="Coyne S.R."/>
            <person name="Daligault H.E."/>
            <person name="Davenport K.W."/>
            <person name="Erkkila T."/>
            <person name="Frey K.G."/>
            <person name="Gibbons H.S."/>
            <person name="Gu W."/>
            <person name="Jaissle J."/>
            <person name="Johnson S.L."/>
            <person name="Koroleva G.I."/>
            <person name="Ladner J.T."/>
            <person name="Lo C.-C."/>
            <person name="Minogue T.D."/>
            <person name="Munk C."/>
            <person name="Palacios G.F."/>
            <person name="Redden C.L."/>
            <person name="Rosenzweig C.N."/>
            <person name="Scholz M.B."/>
            <person name="Teshima H."/>
            <person name="Xu Y."/>
        </authorList>
    </citation>
    <scope>NUCLEOTIDE SEQUENCE [LARGE SCALE GENOMIC DNA]</scope>
    <source>
        <strain evidence="14 16">BHP</strain>
    </source>
</reference>
<dbReference type="NCBIfam" id="TIGR00665">
    <property type="entry name" value="DnaB"/>
    <property type="match status" value="1"/>
</dbReference>
<evidence type="ECO:0000256" key="12">
    <source>
        <dbReference type="RuleBase" id="RU362085"/>
    </source>
</evidence>
<dbReference type="PATRIC" id="fig|1405.8.peg.941"/>
<dbReference type="PROSITE" id="PS51199">
    <property type="entry name" value="SF4_HELICASE"/>
    <property type="match status" value="1"/>
</dbReference>
<comment type="catalytic activity">
    <reaction evidence="10 12">
        <text>ATP + H2O = ADP + phosphate + H(+)</text>
        <dbReference type="Rhea" id="RHEA:13065"/>
        <dbReference type="ChEBI" id="CHEBI:15377"/>
        <dbReference type="ChEBI" id="CHEBI:15378"/>
        <dbReference type="ChEBI" id="CHEBI:30616"/>
        <dbReference type="ChEBI" id="CHEBI:43474"/>
        <dbReference type="ChEBI" id="CHEBI:456216"/>
        <dbReference type="EC" id="5.6.2.3"/>
    </reaction>
</comment>